<reference evidence="6" key="1">
    <citation type="journal article" date="2021" name="BMC Genomics">
        <title>Chromosome-level genome assembly and manually-curated proteome of model necrotroph Parastagonospora nodorum Sn15 reveals a genome-wide trove of candidate effector homologs, and redundancy of virulence-related functions within an accessory chromosome.</title>
        <authorList>
            <person name="Bertazzoni S."/>
            <person name="Jones D.A.B."/>
            <person name="Phan H.T."/>
            <person name="Tan K.-C."/>
            <person name="Hane J.K."/>
        </authorList>
    </citation>
    <scope>NUCLEOTIDE SEQUENCE [LARGE SCALE GENOMIC DNA]</scope>
    <source>
        <strain evidence="6">SN15 / ATCC MYA-4574 / FGSC 10173)</strain>
    </source>
</reference>
<feature type="region of interest" description="Disordered" evidence="1">
    <location>
        <begin position="213"/>
        <end position="232"/>
    </location>
</feature>
<dbReference type="OMA" id="MDEFATY"/>
<evidence type="ECO:0000256" key="1">
    <source>
        <dbReference type="SAM" id="MobiDB-lite"/>
    </source>
</evidence>
<evidence type="ECO:0000313" key="6">
    <source>
        <dbReference type="Proteomes" id="UP000663193"/>
    </source>
</evidence>
<accession>A0A7U2IAM2</accession>
<evidence type="ECO:0000259" key="4">
    <source>
        <dbReference type="Pfam" id="PF20778"/>
    </source>
</evidence>
<keyword evidence="6" id="KW-1185">Reference proteome</keyword>
<dbReference type="VEuPathDB" id="FungiDB:JI435_307860"/>
<dbReference type="OrthoDB" id="5392646at2759"/>
<dbReference type="Pfam" id="PF20778">
    <property type="entry name" value="SLS1_C"/>
    <property type="match status" value="1"/>
</dbReference>
<feature type="compositionally biased region" description="Basic and acidic residues" evidence="1">
    <location>
        <begin position="513"/>
        <end position="525"/>
    </location>
</feature>
<evidence type="ECO:0000259" key="3">
    <source>
        <dbReference type="Pfam" id="PF20776"/>
    </source>
</evidence>
<dbReference type="PANTHER" id="PTHR37919:SF2">
    <property type="entry name" value="EXPERA DOMAIN-CONTAINING PROTEIN"/>
    <property type="match status" value="1"/>
</dbReference>
<dbReference type="Pfam" id="PF14611">
    <property type="entry name" value="KH_SLS1_1"/>
    <property type="match status" value="1"/>
</dbReference>
<protein>
    <submittedName>
        <fullName evidence="5">Uncharacterized protein</fullName>
    </submittedName>
</protein>
<dbReference type="InterPro" id="IPR048401">
    <property type="entry name" value="SLS1_C"/>
</dbReference>
<name>A0A7U2IAM2_PHANO</name>
<proteinExistence type="predicted"/>
<dbReference type="Proteomes" id="UP000663193">
    <property type="component" value="Chromosome 20"/>
</dbReference>
<organism evidence="5 6">
    <name type="scientific">Phaeosphaeria nodorum (strain SN15 / ATCC MYA-4574 / FGSC 10173)</name>
    <name type="common">Glume blotch fungus</name>
    <name type="synonym">Parastagonospora nodorum</name>
    <dbReference type="NCBI Taxonomy" id="321614"/>
    <lineage>
        <taxon>Eukaryota</taxon>
        <taxon>Fungi</taxon>
        <taxon>Dikarya</taxon>
        <taxon>Ascomycota</taxon>
        <taxon>Pezizomycotina</taxon>
        <taxon>Dothideomycetes</taxon>
        <taxon>Pleosporomycetidae</taxon>
        <taxon>Pleosporales</taxon>
        <taxon>Pleosporineae</taxon>
        <taxon>Phaeosphaeriaceae</taxon>
        <taxon>Parastagonospora</taxon>
    </lineage>
</organism>
<evidence type="ECO:0000313" key="5">
    <source>
        <dbReference type="EMBL" id="QRD06324.1"/>
    </source>
</evidence>
<gene>
    <name evidence="5" type="ORF">JI435_307860</name>
</gene>
<feature type="domain" description="SLS1 C-terminal" evidence="4">
    <location>
        <begin position="455"/>
        <end position="807"/>
    </location>
</feature>
<feature type="region of interest" description="Disordered" evidence="1">
    <location>
        <begin position="871"/>
        <end position="934"/>
    </location>
</feature>
<feature type="compositionally biased region" description="Polar residues" evidence="1">
    <location>
        <begin position="221"/>
        <end position="230"/>
    </location>
</feature>
<evidence type="ECO:0000259" key="2">
    <source>
        <dbReference type="Pfam" id="PF14611"/>
    </source>
</evidence>
<dbReference type="GO" id="GO:0005743">
    <property type="term" value="C:mitochondrial inner membrane"/>
    <property type="evidence" value="ECO:0007669"/>
    <property type="project" value="InterPro"/>
</dbReference>
<feature type="domain" description="SLS1 first KH" evidence="2">
    <location>
        <begin position="276"/>
        <end position="341"/>
    </location>
</feature>
<feature type="region of interest" description="Disordered" evidence="1">
    <location>
        <begin position="32"/>
        <end position="63"/>
    </location>
</feature>
<dbReference type="PANTHER" id="PTHR37919">
    <property type="entry name" value="PROTEIN CBG05606"/>
    <property type="match status" value="1"/>
</dbReference>
<dbReference type="InterPro" id="IPR048400">
    <property type="entry name" value="SLS1_N"/>
</dbReference>
<dbReference type="Pfam" id="PF20776">
    <property type="entry name" value="SLS1_N"/>
    <property type="match status" value="1"/>
</dbReference>
<dbReference type="AlphaFoldDB" id="A0A7U2IAM2"/>
<feature type="region of interest" description="Disordered" evidence="1">
    <location>
        <begin position="513"/>
        <end position="535"/>
    </location>
</feature>
<sequence length="934" mass="102776">MLARRASNAFVCVRCELRLARRLPAYARRTSHANFSTSARRHDGAEELEAAASQGTTPGLRITRGENLPERIRKRKGKVLRETSARLGGGITRLGDDADILVLREVGSNAPEQPVEEPKPAEPIVVPDIVASLQQERKPLTPEEIQERLESLRPQIGAAPNEPVYVPLKTFAKLVRNLNKAFTTQQLAQFYSAAKNVPQETSRQELLASLREGTGAAQHPTVRTNWQPGTTPLAKRLPGAGVKIRNKRAPVSRGLLVDQIMRDIWKLVPLEEVEALGELELTLKPWHVTLLNAGDEETILTNISATRKARIEVYQPHNVLRITADKTTADYAANDIEEALRKHITSKLQLKTWIPHLEEGKAPADEKLATLYSDEDFRIVTNVTRASIQRMDNANTLVIRGFSPGANAEAERALLRLLPLKDTATRTIDTQEIEDRKSQVHLLPASFEGRSLEVRHQSANLGRWTSPVGRRVDAQVPHGQDVDVKSGENVSQTSAAREHMILSIIQKLRDSLKERRSTAAKDPKKSPQSPFENLPKFKLSANFGQALFPMPDTASARTSPVSTSSSARPLFTSSVPGLASLMSPTHVHGTVQDEQLSQFRFVAKSESPSLLLYDFIPAPAQTELKSGQTPPSLHIQMRTGGKAFGEKANTALHELSLGFQEHVHTVLLPDSATDVQFTRYGRLHLDSSTMKLPILDWITDVHKNINSGERLTAPDITIPVPHWAITGNPADLGVKKITYLFSAVQLQQVIEGRVMDEFATYSSTQSSKLAAQGGALAMHYRKDVKSVEKLLQGDDNRLTSFVENSLRFADAVTEAAGQAQPIAKILRPRNTESGRKHRRLEEQAAAAVAKGTPGREQPEDDVLDLLDDAVAGKDQEQSQDTISKPGEEFNMHGVILTEEPAASEQELTPLSSDRSVSEDTADTPSLETSEKPSA</sequence>
<dbReference type="EMBL" id="CP069042">
    <property type="protein sequence ID" value="QRD06324.1"/>
    <property type="molecule type" value="Genomic_DNA"/>
</dbReference>
<dbReference type="InterPro" id="IPR032741">
    <property type="entry name" value="Sls1_KH-1"/>
</dbReference>
<feature type="domain" description="SLS1 N-terminal" evidence="3">
    <location>
        <begin position="140"/>
        <end position="267"/>
    </location>
</feature>
<feature type="compositionally biased region" description="Polar residues" evidence="1">
    <location>
        <begin position="905"/>
        <end position="914"/>
    </location>
</feature>